<evidence type="ECO:0000313" key="9">
    <source>
        <dbReference type="Proteomes" id="UP000255233"/>
    </source>
</evidence>
<proteinExistence type="inferred from homology"/>
<dbReference type="GO" id="GO:0160148">
    <property type="term" value="F:tRNA pseudouridine(55) synthase activity"/>
    <property type="evidence" value="ECO:0007669"/>
    <property type="project" value="UniProtKB-EC"/>
</dbReference>
<dbReference type="CDD" id="cd02573">
    <property type="entry name" value="PseudoU_synth_EcTruB"/>
    <property type="match status" value="1"/>
</dbReference>
<dbReference type="GO" id="GO:0031119">
    <property type="term" value="P:tRNA pseudouridine synthesis"/>
    <property type="evidence" value="ECO:0007669"/>
    <property type="project" value="UniProtKB-UniRule"/>
</dbReference>
<dbReference type="Gene3D" id="3.30.2350.10">
    <property type="entry name" value="Pseudouridine synthase"/>
    <property type="match status" value="1"/>
</dbReference>
<dbReference type="Proteomes" id="UP000255233">
    <property type="component" value="Unassembled WGS sequence"/>
</dbReference>
<dbReference type="Pfam" id="PF01509">
    <property type="entry name" value="TruB_N"/>
    <property type="match status" value="1"/>
</dbReference>
<dbReference type="RefSeq" id="WP_051214410.1">
    <property type="nucleotide sequence ID" value="NZ_UGVL01000001.1"/>
</dbReference>
<name>A0A379MQF9_9BACT</name>
<dbReference type="STRING" id="880526.GCA_000427365_01395"/>
<dbReference type="NCBIfam" id="TIGR00431">
    <property type="entry name" value="TruB"/>
    <property type="match status" value="1"/>
</dbReference>
<dbReference type="PANTHER" id="PTHR13767">
    <property type="entry name" value="TRNA-PSEUDOURIDINE SYNTHASE"/>
    <property type="match status" value="1"/>
</dbReference>
<feature type="domain" description="Pseudouridine synthase II N-terminal" evidence="6">
    <location>
        <begin position="49"/>
        <end position="195"/>
    </location>
</feature>
<reference evidence="8 9" key="1">
    <citation type="submission" date="2018-06" db="EMBL/GenBank/DDBJ databases">
        <authorList>
            <consortium name="Pathogen Informatics"/>
            <person name="Doyle S."/>
        </authorList>
    </citation>
    <scope>NUCLEOTIDE SEQUENCE [LARGE SCALE GENOMIC DNA]</scope>
    <source>
        <strain evidence="8 9">NCTC11190</strain>
    </source>
</reference>
<dbReference type="InterPro" id="IPR020103">
    <property type="entry name" value="PsdUridine_synth_cat_dom_sf"/>
</dbReference>
<evidence type="ECO:0000256" key="1">
    <source>
        <dbReference type="ARBA" id="ARBA00000385"/>
    </source>
</evidence>
<dbReference type="GO" id="GO:1990481">
    <property type="term" value="P:mRNA pseudouridine synthesis"/>
    <property type="evidence" value="ECO:0007669"/>
    <property type="project" value="TreeGrafter"/>
</dbReference>
<protein>
    <recommendedName>
        <fullName evidence="5">tRNA pseudouridine synthase B</fullName>
        <ecNumber evidence="5">5.4.99.25</ecNumber>
    </recommendedName>
    <alternativeName>
        <fullName evidence="5">tRNA pseudouridine(55) synthase</fullName>
        <shortName evidence="5">Psi55 synthase</shortName>
    </alternativeName>
    <alternativeName>
        <fullName evidence="5">tRNA pseudouridylate synthase</fullName>
    </alternativeName>
    <alternativeName>
        <fullName evidence="5">tRNA-uridine isomerase</fullName>
    </alternativeName>
</protein>
<feature type="domain" description="tRNA pseudouridylate synthase B C-terminal" evidence="7">
    <location>
        <begin position="196"/>
        <end position="239"/>
    </location>
</feature>
<evidence type="ECO:0000259" key="6">
    <source>
        <dbReference type="Pfam" id="PF01509"/>
    </source>
</evidence>
<dbReference type="InterPro" id="IPR002501">
    <property type="entry name" value="PsdUridine_synth_N"/>
</dbReference>
<dbReference type="PANTHER" id="PTHR13767:SF2">
    <property type="entry name" value="PSEUDOURIDYLATE SYNTHASE TRUB1"/>
    <property type="match status" value="1"/>
</dbReference>
<comment type="similarity">
    <text evidence="2 5">Belongs to the pseudouridine synthase TruB family. Type 1 subfamily.</text>
</comment>
<comment type="catalytic activity">
    <reaction evidence="1 5">
        <text>uridine(55) in tRNA = pseudouridine(55) in tRNA</text>
        <dbReference type="Rhea" id="RHEA:42532"/>
        <dbReference type="Rhea" id="RHEA-COMP:10101"/>
        <dbReference type="Rhea" id="RHEA-COMP:10102"/>
        <dbReference type="ChEBI" id="CHEBI:65314"/>
        <dbReference type="ChEBI" id="CHEBI:65315"/>
        <dbReference type="EC" id="5.4.99.25"/>
    </reaction>
</comment>
<evidence type="ECO:0000256" key="4">
    <source>
        <dbReference type="ARBA" id="ARBA00023235"/>
    </source>
</evidence>
<dbReference type="SUPFAM" id="SSF55120">
    <property type="entry name" value="Pseudouridine synthase"/>
    <property type="match status" value="1"/>
</dbReference>
<evidence type="ECO:0000256" key="5">
    <source>
        <dbReference type="HAMAP-Rule" id="MF_01080"/>
    </source>
</evidence>
<evidence type="ECO:0000313" key="8">
    <source>
        <dbReference type="EMBL" id="SUE32862.1"/>
    </source>
</evidence>
<sequence length="250" mass="27877">MAETLLETWGPDYPFAEGLVIPVDKPLGWTSTDVVRKVRTLMRKLGHRKIKVGHAGTLDPLATGVLLVCVGRATKRVDELQAEEKEYLATVELGATTPSYDLEHPVDARYPWEHITAEQVGEVLRGFVGEQEQEPPLYSAKKLEGRRAYEYAREGEEVKMRKASITIYSAQVESCGLPEIPRVEVRIVCSKGTYVRSFARDLGERLGSGAHLVALRRVRSGGFRAEDCISLEDLQARLFPVVKTDETNPV</sequence>
<dbReference type="HAMAP" id="MF_01080">
    <property type="entry name" value="TruB_bact"/>
    <property type="match status" value="1"/>
</dbReference>
<comment type="function">
    <text evidence="5">Responsible for synthesis of pseudouridine from uracil-55 in the psi GC loop of transfer RNAs.</text>
</comment>
<evidence type="ECO:0000256" key="2">
    <source>
        <dbReference type="ARBA" id="ARBA00005642"/>
    </source>
</evidence>
<gene>
    <name evidence="5 8" type="primary">truB</name>
    <name evidence="8" type="ORF">NCTC11190_00043</name>
</gene>
<organism evidence="8 9">
    <name type="scientific">Rikenella microfusus</name>
    <dbReference type="NCBI Taxonomy" id="28139"/>
    <lineage>
        <taxon>Bacteria</taxon>
        <taxon>Pseudomonadati</taxon>
        <taxon>Bacteroidota</taxon>
        <taxon>Bacteroidia</taxon>
        <taxon>Bacteroidales</taxon>
        <taxon>Rikenellaceae</taxon>
        <taxon>Rikenella</taxon>
    </lineage>
</organism>
<dbReference type="OrthoDB" id="9802309at2"/>
<dbReference type="InterPro" id="IPR032819">
    <property type="entry name" value="TruB_C"/>
</dbReference>
<accession>A0A379MQF9</accession>
<evidence type="ECO:0000259" key="7">
    <source>
        <dbReference type="Pfam" id="PF16198"/>
    </source>
</evidence>
<dbReference type="EC" id="5.4.99.25" evidence="5"/>
<keyword evidence="3 5" id="KW-0819">tRNA processing</keyword>
<evidence type="ECO:0000256" key="3">
    <source>
        <dbReference type="ARBA" id="ARBA00022694"/>
    </source>
</evidence>
<dbReference type="InterPro" id="IPR014780">
    <property type="entry name" value="tRNA_psdUridine_synth_TruB"/>
</dbReference>
<feature type="active site" description="Nucleophile" evidence="5">
    <location>
        <position position="59"/>
    </location>
</feature>
<keyword evidence="9" id="KW-1185">Reference proteome</keyword>
<dbReference type="Pfam" id="PF16198">
    <property type="entry name" value="TruB_C_2"/>
    <property type="match status" value="1"/>
</dbReference>
<dbReference type="AlphaFoldDB" id="A0A379MQF9"/>
<keyword evidence="4 5" id="KW-0413">Isomerase</keyword>
<dbReference type="GO" id="GO:0003723">
    <property type="term" value="F:RNA binding"/>
    <property type="evidence" value="ECO:0007669"/>
    <property type="project" value="InterPro"/>
</dbReference>
<dbReference type="EMBL" id="UGVL01000001">
    <property type="protein sequence ID" value="SUE32862.1"/>
    <property type="molecule type" value="Genomic_DNA"/>
</dbReference>